<evidence type="ECO:0008006" key="3">
    <source>
        <dbReference type="Google" id="ProtNLM"/>
    </source>
</evidence>
<keyword evidence="2" id="KW-1185">Reference proteome</keyword>
<accession>C0ELR7</accession>
<name>C0ELR7_NEIFL</name>
<evidence type="ECO:0000313" key="1">
    <source>
        <dbReference type="EMBL" id="EEG34011.1"/>
    </source>
</evidence>
<sequence length="122" mass="14027">MEEPSNLNWEQIMLTLKTLGSALAVVAVLSLGTYSAEAAAKPHGHHVSKHQQAKKNKLHPACKRYLERRAAWYRYKGNKAELRENRKAAKSFRGLPYAEQKIQCQAAYQAFDDFDHGKFRRR</sequence>
<reference evidence="1 2" key="1">
    <citation type="submission" date="2009-01" db="EMBL/GenBank/DDBJ databases">
        <authorList>
            <person name="Fulton L."/>
            <person name="Clifton S."/>
            <person name="Chinwalla A.T."/>
            <person name="Mitreva M."/>
            <person name="Sodergren E."/>
            <person name="Weinstock G."/>
            <person name="Clifton S."/>
            <person name="Dooling D.J."/>
            <person name="Fulton B."/>
            <person name="Minx P."/>
            <person name="Pepin K.H."/>
            <person name="Johnson M."/>
            <person name="Bhonagiri V."/>
            <person name="Nash W.E."/>
            <person name="Mardis E.R."/>
            <person name="Wilson R.K."/>
        </authorList>
    </citation>
    <scope>NUCLEOTIDE SEQUENCE [LARGE SCALE GENOMIC DNA]</scope>
    <source>
        <strain evidence="1 2">NRL30031/H210</strain>
    </source>
</reference>
<dbReference type="Proteomes" id="UP000004457">
    <property type="component" value="Unassembled WGS sequence"/>
</dbReference>
<gene>
    <name evidence="1" type="ORF">NEIFLAOT_00879</name>
</gene>
<evidence type="ECO:0000313" key="2">
    <source>
        <dbReference type="Proteomes" id="UP000004457"/>
    </source>
</evidence>
<comment type="caution">
    <text evidence="1">The sequence shown here is derived from an EMBL/GenBank/DDBJ whole genome shotgun (WGS) entry which is preliminary data.</text>
</comment>
<dbReference type="EMBL" id="ACEN01000022">
    <property type="protein sequence ID" value="EEG34011.1"/>
    <property type="molecule type" value="Genomic_DNA"/>
</dbReference>
<dbReference type="AlphaFoldDB" id="C0ELR7"/>
<organism evidence="1 2">
    <name type="scientific">Neisseria flavescens NRL30031/H210</name>
    <dbReference type="NCBI Taxonomy" id="546264"/>
    <lineage>
        <taxon>Bacteria</taxon>
        <taxon>Pseudomonadati</taxon>
        <taxon>Pseudomonadota</taxon>
        <taxon>Betaproteobacteria</taxon>
        <taxon>Neisseriales</taxon>
        <taxon>Neisseriaceae</taxon>
        <taxon>Neisseria</taxon>
    </lineage>
</organism>
<proteinExistence type="predicted"/>
<protein>
    <recommendedName>
        <fullName evidence="3">Stress response protein</fullName>
    </recommendedName>
</protein>